<evidence type="ECO:0000256" key="1">
    <source>
        <dbReference type="SAM" id="Phobius"/>
    </source>
</evidence>
<reference evidence="3" key="1">
    <citation type="journal article" date="2020" name="Nature">
        <title>Giant virus diversity and host interactions through global metagenomics.</title>
        <authorList>
            <person name="Schulz F."/>
            <person name="Roux S."/>
            <person name="Paez-Espino D."/>
            <person name="Jungbluth S."/>
            <person name="Walsh D.A."/>
            <person name="Denef V.J."/>
            <person name="McMahon K.D."/>
            <person name="Konstantinidis K.T."/>
            <person name="Eloe-Fadrosh E.A."/>
            <person name="Kyrpides N.C."/>
            <person name="Woyke T."/>
        </authorList>
    </citation>
    <scope>NUCLEOTIDE SEQUENCE</scope>
    <source>
        <strain evidence="3">GVMAG-M-3300023184-168</strain>
    </source>
</reference>
<keyword evidence="1" id="KW-0472">Membrane</keyword>
<dbReference type="Pfam" id="PF19066">
    <property type="entry name" value="P9_TM"/>
    <property type="match status" value="1"/>
</dbReference>
<accession>A0A6C0HTY3</accession>
<name>A0A6C0HTY3_9ZZZZ</name>
<evidence type="ECO:0000259" key="2">
    <source>
        <dbReference type="Pfam" id="PF19066"/>
    </source>
</evidence>
<proteinExistence type="predicted"/>
<keyword evidence="1" id="KW-0812">Transmembrane</keyword>
<feature type="domain" description="Minor capsid protein P9 transmembrane helices" evidence="2">
    <location>
        <begin position="35"/>
        <end position="103"/>
    </location>
</feature>
<dbReference type="AlphaFoldDB" id="A0A6C0HTY3"/>
<dbReference type="InterPro" id="IPR043915">
    <property type="entry name" value="P9_TM"/>
</dbReference>
<dbReference type="EMBL" id="MN740012">
    <property type="protein sequence ID" value="QHT83860.1"/>
    <property type="molecule type" value="Genomic_DNA"/>
</dbReference>
<protein>
    <recommendedName>
        <fullName evidence="2">Minor capsid protein P9 transmembrane helices domain-containing protein</fullName>
    </recommendedName>
</protein>
<keyword evidence="1" id="KW-1133">Transmembrane helix</keyword>
<feature type="transmembrane region" description="Helical" evidence="1">
    <location>
        <begin position="88"/>
        <end position="105"/>
    </location>
</feature>
<organism evidence="3">
    <name type="scientific">viral metagenome</name>
    <dbReference type="NCBI Taxonomy" id="1070528"/>
    <lineage>
        <taxon>unclassified sequences</taxon>
        <taxon>metagenomes</taxon>
        <taxon>organismal metagenomes</taxon>
    </lineage>
</organism>
<evidence type="ECO:0000313" key="3">
    <source>
        <dbReference type="EMBL" id="QHT83860.1"/>
    </source>
</evidence>
<sequence>MQPEKYSLDISNNSINNININNNQKNDTDEIIVPFWINDPNVLFQQQYIFEFFPTESMTYEQKLNTITRTIIILTIICFILTKSIRIIIISALTIGIIYIVYYYHELEKSKISSKKKLSTLKEGFSGAVSDFLQDNKIPIPSGVFQRPDSSNPFSNVMMTDYDYNPNKKPAPPSFNNNINSQILAQAKQTVIESNPDQPDIADKLFRDLGEQLVFEQSMRPFYSNPGTTIPNDQGAFADFCYGSMISCKEGNAFACARNLSRHTNS</sequence>